<evidence type="ECO:0000256" key="1">
    <source>
        <dbReference type="SAM" id="MobiDB-lite"/>
    </source>
</evidence>
<dbReference type="Gene3D" id="3.40.50.10140">
    <property type="entry name" value="Toll/interleukin-1 receptor homology (TIR) domain"/>
    <property type="match status" value="1"/>
</dbReference>
<accession>A0A1N5TR98</accession>
<name>A0A1N5TR98_9ACTN</name>
<dbReference type="NCBIfam" id="TIGR04276">
    <property type="entry name" value="FxsC_Cterm"/>
    <property type="match status" value="1"/>
</dbReference>
<dbReference type="EMBL" id="FSQT01000001">
    <property type="protein sequence ID" value="SIM50874.1"/>
    <property type="molecule type" value="Genomic_DNA"/>
</dbReference>
<dbReference type="SUPFAM" id="SSF52200">
    <property type="entry name" value="Toll/Interleukin receptor TIR domain"/>
    <property type="match status" value="1"/>
</dbReference>
<dbReference type="AlphaFoldDB" id="A0A1N5TR98"/>
<dbReference type="GO" id="GO:0007165">
    <property type="term" value="P:signal transduction"/>
    <property type="evidence" value="ECO:0007669"/>
    <property type="project" value="InterPro"/>
</dbReference>
<sequence length="413" mass="45474">MSGIGAAAAPVATDQSTYFFLSYAHSAPMLEDPRLDPDKWVKVFFDDLSAAVRGQISAPDDRRVGFFDAQLSSGADWEETLTVALGNTQVFVPLYSPAYLSNSWPLGELEAFRRRLRASPIVEKYRHIVPVLWIPLPSWDQTAETREALELAGDVAGYAENGLRALCMLASYRPAYEQVLGRIATEVTRIAQRYPLPPSVVPKVAEARHTSRADAQFVVVVAAPTGAEVPVDHEAGVYAERSEQWRPFGQDQALPAAKYVASTAERLGLATHITSFADAGDVMARCPSVLLIDPWIVSDSAGEHGLALVLKRLPRWVIPLMVLNGDDPLTAGEGDRFADRVARMLQRANRPPAKRVTQLPEFVQIMPELVTEARRQYLKNAPVVPSDRPRVRRPQLGRPESSGSAFPGTEEER</sequence>
<dbReference type="RefSeq" id="WP_074308146.1">
    <property type="nucleotide sequence ID" value="NZ_FSQT01000001.1"/>
</dbReference>
<evidence type="ECO:0000313" key="2">
    <source>
        <dbReference type="EMBL" id="SIM50874.1"/>
    </source>
</evidence>
<dbReference type="OrthoDB" id="9150238at2"/>
<dbReference type="Proteomes" id="UP000185124">
    <property type="component" value="Unassembled WGS sequence"/>
</dbReference>
<dbReference type="InterPro" id="IPR047603">
    <property type="entry name" value="FxsC_N"/>
</dbReference>
<dbReference type="InterPro" id="IPR035897">
    <property type="entry name" value="Toll_tir_struct_dom_sf"/>
</dbReference>
<dbReference type="InterPro" id="IPR026367">
    <property type="entry name" value="FxsC_C"/>
</dbReference>
<feature type="region of interest" description="Disordered" evidence="1">
    <location>
        <begin position="380"/>
        <end position="413"/>
    </location>
</feature>
<reference evidence="3" key="1">
    <citation type="submission" date="2016-12" db="EMBL/GenBank/DDBJ databases">
        <authorList>
            <person name="Varghese N."/>
            <person name="Submissions S."/>
        </authorList>
    </citation>
    <scope>NUCLEOTIDE SEQUENCE [LARGE SCALE GENOMIC DNA]</scope>
    <source>
        <strain evidence="3">DSM 45599</strain>
    </source>
</reference>
<proteinExistence type="predicted"/>
<protein>
    <submittedName>
        <fullName evidence="2">FxsC C-terminal domain-containing protein</fullName>
    </submittedName>
</protein>
<keyword evidence="3" id="KW-1185">Reference proteome</keyword>
<dbReference type="NCBIfam" id="NF040588">
    <property type="entry name" value="FxsC_Nterm"/>
    <property type="match status" value="1"/>
</dbReference>
<evidence type="ECO:0000313" key="3">
    <source>
        <dbReference type="Proteomes" id="UP000185124"/>
    </source>
</evidence>
<gene>
    <name evidence="2" type="ORF">SAMN04489832_0328</name>
</gene>
<dbReference type="STRING" id="709881.SAMN04489832_0328"/>
<organism evidence="2 3">
    <name type="scientific">Micromonospora cremea</name>
    <dbReference type="NCBI Taxonomy" id="709881"/>
    <lineage>
        <taxon>Bacteria</taxon>
        <taxon>Bacillati</taxon>
        <taxon>Actinomycetota</taxon>
        <taxon>Actinomycetes</taxon>
        <taxon>Micromonosporales</taxon>
        <taxon>Micromonosporaceae</taxon>
        <taxon>Micromonospora</taxon>
    </lineage>
</organism>